<proteinExistence type="predicted"/>
<feature type="region of interest" description="Disordered" evidence="1">
    <location>
        <begin position="197"/>
        <end position="240"/>
    </location>
</feature>
<gene>
    <name evidence="2" type="ORF">EYF80_052821</name>
</gene>
<evidence type="ECO:0000313" key="3">
    <source>
        <dbReference type="Proteomes" id="UP000314294"/>
    </source>
</evidence>
<comment type="caution">
    <text evidence="2">The sequence shown here is derived from an EMBL/GenBank/DDBJ whole genome shotgun (WGS) entry which is preliminary data.</text>
</comment>
<dbReference type="AlphaFoldDB" id="A0A4Z2F9L4"/>
<feature type="region of interest" description="Disordered" evidence="1">
    <location>
        <begin position="258"/>
        <end position="277"/>
    </location>
</feature>
<protein>
    <submittedName>
        <fullName evidence="2">Uncharacterized protein</fullName>
    </submittedName>
</protein>
<keyword evidence="3" id="KW-1185">Reference proteome</keyword>
<reference evidence="2 3" key="1">
    <citation type="submission" date="2019-03" db="EMBL/GenBank/DDBJ databases">
        <title>First draft genome of Liparis tanakae, snailfish: a comprehensive survey of snailfish specific genes.</title>
        <authorList>
            <person name="Kim W."/>
            <person name="Song I."/>
            <person name="Jeong J.-H."/>
            <person name="Kim D."/>
            <person name="Kim S."/>
            <person name="Ryu S."/>
            <person name="Song J.Y."/>
            <person name="Lee S.K."/>
        </authorList>
    </citation>
    <scope>NUCLEOTIDE SEQUENCE [LARGE SCALE GENOMIC DNA]</scope>
    <source>
        <tissue evidence="2">Muscle</tissue>
    </source>
</reference>
<dbReference type="EMBL" id="SRLO01001544">
    <property type="protein sequence ID" value="TNN37012.1"/>
    <property type="molecule type" value="Genomic_DNA"/>
</dbReference>
<organism evidence="2 3">
    <name type="scientific">Liparis tanakae</name>
    <name type="common">Tanaka's snailfish</name>
    <dbReference type="NCBI Taxonomy" id="230148"/>
    <lineage>
        <taxon>Eukaryota</taxon>
        <taxon>Metazoa</taxon>
        <taxon>Chordata</taxon>
        <taxon>Craniata</taxon>
        <taxon>Vertebrata</taxon>
        <taxon>Euteleostomi</taxon>
        <taxon>Actinopterygii</taxon>
        <taxon>Neopterygii</taxon>
        <taxon>Teleostei</taxon>
        <taxon>Neoteleostei</taxon>
        <taxon>Acanthomorphata</taxon>
        <taxon>Eupercaria</taxon>
        <taxon>Perciformes</taxon>
        <taxon>Cottioidei</taxon>
        <taxon>Cottales</taxon>
        <taxon>Liparidae</taxon>
        <taxon>Liparis</taxon>
    </lineage>
</organism>
<evidence type="ECO:0000313" key="2">
    <source>
        <dbReference type="EMBL" id="TNN37012.1"/>
    </source>
</evidence>
<evidence type="ECO:0000256" key="1">
    <source>
        <dbReference type="SAM" id="MobiDB-lite"/>
    </source>
</evidence>
<sequence length="277" mass="28944">MMLTMSPLVTGRSLLRPLLVTVTFAWYSASSWPVIWEHIINRGGGEEEVRMRKDMGKMMARIRGGGSENKRPFELPEVALGFLLGGRRGHGLVGVLRALIDAVVQAVHVVHEVQAVGVVGSHRWIRSYPGGSWEIPRGGSGSGSGATASTYGSVGFGASGVSGRAFFPLHHSDWNSGRSSENSGGAGISVDEIRKEKTFKGGPGSNPLEAGARGPVGDLTGVRGKIDDWDRRERGGSGGLNGSGCRMTFLGLGVGTTMSSGMAAPPSSVMPRSAGEA</sequence>
<accession>A0A4Z2F9L4</accession>
<name>A0A4Z2F9L4_9TELE</name>
<dbReference type="Proteomes" id="UP000314294">
    <property type="component" value="Unassembled WGS sequence"/>
</dbReference>
<feature type="compositionally biased region" description="Basic and acidic residues" evidence="1">
    <location>
        <begin position="224"/>
        <end position="235"/>
    </location>
</feature>